<protein>
    <submittedName>
        <fullName evidence="4">Uncharacterized protein</fullName>
    </submittedName>
</protein>
<organism evidence="4 5">
    <name type="scientific">Methylomonas koyamae</name>
    <dbReference type="NCBI Taxonomy" id="702114"/>
    <lineage>
        <taxon>Bacteria</taxon>
        <taxon>Pseudomonadati</taxon>
        <taxon>Pseudomonadota</taxon>
        <taxon>Gammaproteobacteria</taxon>
        <taxon>Methylococcales</taxon>
        <taxon>Methylococcaceae</taxon>
        <taxon>Methylomonas</taxon>
    </lineage>
</organism>
<evidence type="ECO:0000256" key="2">
    <source>
        <dbReference type="ARBA" id="ARBA00023136"/>
    </source>
</evidence>
<dbReference type="AlphaFoldDB" id="A0AA91I790"/>
<evidence type="ECO:0000313" key="4">
    <source>
        <dbReference type="EMBL" id="OAI30297.1"/>
    </source>
</evidence>
<reference evidence="4 5" key="1">
    <citation type="submission" date="2016-03" db="EMBL/GenBank/DDBJ databases">
        <authorList>
            <person name="Heylen K."/>
            <person name="De Vos P."/>
            <person name="Vekeman B."/>
        </authorList>
    </citation>
    <scope>NUCLEOTIDE SEQUENCE [LARGE SCALE GENOMIC DNA]</scope>
    <source>
        <strain evidence="4 5">R-49807</strain>
    </source>
</reference>
<dbReference type="Proteomes" id="UP000077734">
    <property type="component" value="Unassembled WGS sequence"/>
</dbReference>
<evidence type="ECO:0000256" key="3">
    <source>
        <dbReference type="ARBA" id="ARBA00023237"/>
    </source>
</evidence>
<dbReference type="InterPro" id="IPR036942">
    <property type="entry name" value="Beta-barrel_TonB_sf"/>
</dbReference>
<dbReference type="Gene3D" id="2.40.170.20">
    <property type="entry name" value="TonB-dependent receptor, beta-barrel domain"/>
    <property type="match status" value="1"/>
</dbReference>
<dbReference type="GO" id="GO:0009279">
    <property type="term" value="C:cell outer membrane"/>
    <property type="evidence" value="ECO:0007669"/>
    <property type="project" value="UniProtKB-SubCell"/>
</dbReference>
<proteinExistence type="predicted"/>
<comment type="caution">
    <text evidence="4">The sequence shown here is derived from an EMBL/GenBank/DDBJ whole genome shotgun (WGS) entry which is preliminary data.</text>
</comment>
<name>A0AA91I790_9GAMM</name>
<dbReference type="EMBL" id="LUUL01000007">
    <property type="protein sequence ID" value="OAI30297.1"/>
    <property type="molecule type" value="Genomic_DNA"/>
</dbReference>
<keyword evidence="5" id="KW-1185">Reference proteome</keyword>
<gene>
    <name evidence="4" type="ORF">A1356_21700</name>
</gene>
<keyword evidence="2" id="KW-0472">Membrane</keyword>
<sequence>MQFWQQLGGLPELAGNQLNTARGFVRQNQLARRRRNLALAVAALAVGLARGGRLSRPLPSCFASLAGLSLDSGIRVTSQRQGDPQNSYQLPGYATWDASAAYKFKVAPTRMDNRATQRLQPVGQTPLYRGGYLRRQSALLRQHARRADQFHRIDQGGILTETPPGLSR</sequence>
<evidence type="ECO:0000256" key="1">
    <source>
        <dbReference type="ARBA" id="ARBA00004442"/>
    </source>
</evidence>
<comment type="subcellular location">
    <subcellularLocation>
        <location evidence="1">Cell outer membrane</location>
    </subcellularLocation>
</comment>
<evidence type="ECO:0000313" key="5">
    <source>
        <dbReference type="Proteomes" id="UP000077734"/>
    </source>
</evidence>
<dbReference type="SUPFAM" id="SSF56935">
    <property type="entry name" value="Porins"/>
    <property type="match status" value="1"/>
</dbReference>
<accession>A0AA91I790</accession>
<keyword evidence="3" id="KW-0998">Cell outer membrane</keyword>